<reference evidence="4" key="1">
    <citation type="submission" date="2025-08" db="UniProtKB">
        <authorList>
            <consortium name="Ensembl"/>
        </authorList>
    </citation>
    <scope>IDENTIFICATION</scope>
</reference>
<dbReference type="InterPro" id="IPR029044">
    <property type="entry name" value="Nucleotide-diphossugar_trans"/>
</dbReference>
<evidence type="ECO:0000313" key="5">
    <source>
        <dbReference type="Proteomes" id="UP000694728"/>
    </source>
</evidence>
<proteinExistence type="predicted"/>
<sequence>MAVARKIKTLLTVNILVFVGIILFSVYCRLQDRSEGLVQIVRSADRRVRSRHAKVGALAEREAILQRLDHLEEVVYNQLNGLAKPIGLVEGPGGLGQGGMAATLRDDSQETESKYEEYGYNAQLSDRISLDRTIPDYRAWIIFHFMDGPHFVYPSHLWLSEILGFGITSETSVCPAVELKLNLDQYVSKRYPGLVKIVRNGRREGLIRARLQGWKAATAPVVGFFDAHVEFSTGWAEPALSRIREDHRRIVLPAIDNIKYDTFEVQQYASAAHGYNWGLWCMYIIPPQDWLDRGDEAAPIRTPAMIGCSFVVDREYFGDIGLLDPGMEVYGGENIELGMRVSVAVQDTRASLGDCLSGRPVGSWAWLVGELLISGQGHWRPQTWLNIRNPMARGPGNNMNMVTKDCISRAILLLKSLALLLLH</sequence>
<protein>
    <recommendedName>
        <fullName evidence="3">Glycosyltransferase 2-like domain-containing protein</fullName>
    </recommendedName>
</protein>
<dbReference type="Gene3D" id="3.90.550.10">
    <property type="entry name" value="Spore Coat Polysaccharide Biosynthesis Protein SpsA, Chain A"/>
    <property type="match status" value="2"/>
</dbReference>
<evidence type="ECO:0000256" key="1">
    <source>
        <dbReference type="ARBA" id="ARBA00023157"/>
    </source>
</evidence>
<dbReference type="Pfam" id="PF00535">
    <property type="entry name" value="Glycos_transf_2"/>
    <property type="match status" value="1"/>
</dbReference>
<evidence type="ECO:0000256" key="2">
    <source>
        <dbReference type="SAM" id="Phobius"/>
    </source>
</evidence>
<keyword evidence="1" id="KW-1015">Disulfide bond</keyword>
<dbReference type="SUPFAM" id="SSF53448">
    <property type="entry name" value="Nucleotide-diphospho-sugar transferases"/>
    <property type="match status" value="1"/>
</dbReference>
<dbReference type="InterPro" id="IPR001173">
    <property type="entry name" value="Glyco_trans_2-like"/>
</dbReference>
<evidence type="ECO:0000313" key="4">
    <source>
        <dbReference type="Ensembl" id="ENSSSCP00045009512.1"/>
    </source>
</evidence>
<dbReference type="Ensembl" id="ENSSSCT00045013755.1">
    <property type="protein sequence ID" value="ENSSSCP00045009512.1"/>
    <property type="gene ID" value="ENSSSCG00045008191.1"/>
</dbReference>
<feature type="transmembrane region" description="Helical" evidence="2">
    <location>
        <begin position="7"/>
        <end position="27"/>
    </location>
</feature>
<keyword evidence="2" id="KW-0812">Transmembrane</keyword>
<dbReference type="AlphaFoldDB" id="A0A8D1KSF1"/>
<keyword evidence="2" id="KW-0472">Membrane</keyword>
<dbReference type="PANTHER" id="PTHR11675:SF28">
    <property type="entry name" value="POLYPEPTIDE N-ACETYLGALACTOSAMINYLTRANSFERASE 9"/>
    <property type="match status" value="1"/>
</dbReference>
<name>A0A8D1KSF1_PIG</name>
<evidence type="ECO:0000259" key="3">
    <source>
        <dbReference type="Pfam" id="PF00535"/>
    </source>
</evidence>
<organism evidence="4 5">
    <name type="scientific">Sus scrofa</name>
    <name type="common">Pig</name>
    <dbReference type="NCBI Taxonomy" id="9823"/>
    <lineage>
        <taxon>Eukaryota</taxon>
        <taxon>Metazoa</taxon>
        <taxon>Chordata</taxon>
        <taxon>Craniata</taxon>
        <taxon>Vertebrata</taxon>
        <taxon>Euteleostomi</taxon>
        <taxon>Mammalia</taxon>
        <taxon>Eutheria</taxon>
        <taxon>Laurasiatheria</taxon>
        <taxon>Artiodactyla</taxon>
        <taxon>Suina</taxon>
        <taxon>Suidae</taxon>
        <taxon>Sus</taxon>
    </lineage>
</organism>
<dbReference type="PANTHER" id="PTHR11675">
    <property type="entry name" value="N-ACETYLGALACTOSAMINYLTRANSFERASE"/>
    <property type="match status" value="1"/>
</dbReference>
<feature type="domain" description="Glycosyltransferase 2-like" evidence="3">
    <location>
        <begin position="184"/>
        <end position="318"/>
    </location>
</feature>
<dbReference type="Proteomes" id="UP000694728">
    <property type="component" value="Unplaced"/>
</dbReference>
<accession>A0A8D1KSF1</accession>
<keyword evidence="2" id="KW-1133">Transmembrane helix</keyword>